<organism evidence="2 3">
    <name type="scientific">Periconia macrospinosa</name>
    <dbReference type="NCBI Taxonomy" id="97972"/>
    <lineage>
        <taxon>Eukaryota</taxon>
        <taxon>Fungi</taxon>
        <taxon>Dikarya</taxon>
        <taxon>Ascomycota</taxon>
        <taxon>Pezizomycotina</taxon>
        <taxon>Dothideomycetes</taxon>
        <taxon>Pleosporomycetidae</taxon>
        <taxon>Pleosporales</taxon>
        <taxon>Massarineae</taxon>
        <taxon>Periconiaceae</taxon>
        <taxon>Periconia</taxon>
    </lineage>
</organism>
<dbReference type="InterPro" id="IPR024083">
    <property type="entry name" value="Fumarase/histidase_N"/>
</dbReference>
<dbReference type="STRING" id="97972.A0A2V1D1B1"/>
<evidence type="ECO:0000313" key="3">
    <source>
        <dbReference type="Proteomes" id="UP000244855"/>
    </source>
</evidence>
<evidence type="ECO:0000313" key="2">
    <source>
        <dbReference type="EMBL" id="PVH91837.1"/>
    </source>
</evidence>
<dbReference type="Proteomes" id="UP000244855">
    <property type="component" value="Unassembled WGS sequence"/>
</dbReference>
<accession>A0A2V1D1B1</accession>
<sequence>GINTGFGGSANVRTNAIEEIQRGLIRGLDYEILSGETHVTIVFGPSSVFLPAKPLSNPVEAISMPESWVRASMLIRLNPLSHEASGVRPVLLKRLLQLLNLDIVPRVPLQGSISASGDLSPLSYL</sequence>
<feature type="non-terminal residue" evidence="2">
    <location>
        <position position="125"/>
    </location>
</feature>
<dbReference type="Gene3D" id="1.10.275.10">
    <property type="entry name" value="Fumarase/aspartase (N-terminal domain)"/>
    <property type="match status" value="1"/>
</dbReference>
<dbReference type="InterPro" id="IPR008948">
    <property type="entry name" value="L-Aspartase-like"/>
</dbReference>
<proteinExistence type="inferred from homology"/>
<evidence type="ECO:0000256" key="1">
    <source>
        <dbReference type="ARBA" id="ARBA00007238"/>
    </source>
</evidence>
<dbReference type="InterPro" id="IPR001106">
    <property type="entry name" value="Aromatic_Lyase"/>
</dbReference>
<dbReference type="SUPFAM" id="SSF48557">
    <property type="entry name" value="L-aspartase-like"/>
    <property type="match status" value="1"/>
</dbReference>
<dbReference type="OrthoDB" id="10051290at2759"/>
<dbReference type="PANTHER" id="PTHR10362">
    <property type="entry name" value="HISTIDINE AMMONIA-LYASE"/>
    <property type="match status" value="1"/>
</dbReference>
<feature type="non-terminal residue" evidence="2">
    <location>
        <position position="1"/>
    </location>
</feature>
<keyword evidence="2" id="KW-0456">Lyase</keyword>
<dbReference type="AlphaFoldDB" id="A0A2V1D1B1"/>
<comment type="similarity">
    <text evidence="1">Belongs to the PAL/histidase family.</text>
</comment>
<name>A0A2V1D1B1_9PLEO</name>
<dbReference type="EMBL" id="KZ805770">
    <property type="protein sequence ID" value="PVH91837.1"/>
    <property type="molecule type" value="Genomic_DNA"/>
</dbReference>
<protein>
    <submittedName>
        <fullName evidence="2">Phenylalanine/histidine ammonia-lyase</fullName>
    </submittedName>
</protein>
<reference evidence="2 3" key="1">
    <citation type="journal article" date="2018" name="Sci. Rep.">
        <title>Comparative genomics provides insights into the lifestyle and reveals functional heterogeneity of dark septate endophytic fungi.</title>
        <authorList>
            <person name="Knapp D.G."/>
            <person name="Nemeth J.B."/>
            <person name="Barry K."/>
            <person name="Hainaut M."/>
            <person name="Henrissat B."/>
            <person name="Johnson J."/>
            <person name="Kuo A."/>
            <person name="Lim J.H.P."/>
            <person name="Lipzen A."/>
            <person name="Nolan M."/>
            <person name="Ohm R.A."/>
            <person name="Tamas L."/>
            <person name="Grigoriev I.V."/>
            <person name="Spatafora J.W."/>
            <person name="Nagy L.G."/>
            <person name="Kovacs G.M."/>
        </authorList>
    </citation>
    <scope>NUCLEOTIDE SEQUENCE [LARGE SCALE GENOMIC DNA]</scope>
    <source>
        <strain evidence="2 3">DSE2036</strain>
    </source>
</reference>
<dbReference type="GO" id="GO:0016829">
    <property type="term" value="F:lyase activity"/>
    <property type="evidence" value="ECO:0007669"/>
    <property type="project" value="UniProtKB-KW"/>
</dbReference>
<gene>
    <name evidence="2" type="ORF">DM02DRAFT_471147</name>
</gene>
<dbReference type="Pfam" id="PF00221">
    <property type="entry name" value="Lyase_aromatic"/>
    <property type="match status" value="1"/>
</dbReference>
<keyword evidence="3" id="KW-1185">Reference proteome</keyword>